<dbReference type="Proteomes" id="UP000635071">
    <property type="component" value="Unassembled WGS sequence"/>
</dbReference>
<dbReference type="PANTHER" id="PTHR43781">
    <property type="entry name" value="SACCHAROPINE DEHYDROGENASE"/>
    <property type="match status" value="1"/>
</dbReference>
<dbReference type="EMBL" id="BMJM01000002">
    <property type="protein sequence ID" value="GGE02656.1"/>
    <property type="molecule type" value="Genomic_DNA"/>
</dbReference>
<protein>
    <submittedName>
        <fullName evidence="2">Saccharopine dehydrogenase</fullName>
    </submittedName>
</protein>
<dbReference type="Pfam" id="PF03435">
    <property type="entry name" value="Sacchrp_dh_NADP"/>
    <property type="match status" value="1"/>
</dbReference>
<feature type="domain" description="Saccharopine dehydrogenase NADP binding" evidence="1">
    <location>
        <begin position="5"/>
        <end position="122"/>
    </location>
</feature>
<dbReference type="InterPro" id="IPR036291">
    <property type="entry name" value="NAD(P)-bd_dom_sf"/>
</dbReference>
<gene>
    <name evidence="2" type="ORF">GCM10011529_06400</name>
</gene>
<dbReference type="Gene3D" id="3.40.50.720">
    <property type="entry name" value="NAD(P)-binding Rossmann-like Domain"/>
    <property type="match status" value="1"/>
</dbReference>
<organism evidence="2 3">
    <name type="scientific">Sandarakinorhabdus glacialis</name>
    <dbReference type="NCBI Taxonomy" id="1614636"/>
    <lineage>
        <taxon>Bacteria</taxon>
        <taxon>Pseudomonadati</taxon>
        <taxon>Pseudomonadota</taxon>
        <taxon>Alphaproteobacteria</taxon>
        <taxon>Sphingomonadales</taxon>
        <taxon>Sphingosinicellaceae</taxon>
        <taxon>Sandarakinorhabdus</taxon>
    </lineage>
</organism>
<accession>A0A916ZKS0</accession>
<reference evidence="2" key="1">
    <citation type="journal article" date="2014" name="Int. J. Syst. Evol. Microbiol.">
        <title>Complete genome sequence of Corynebacterium casei LMG S-19264T (=DSM 44701T), isolated from a smear-ripened cheese.</title>
        <authorList>
            <consortium name="US DOE Joint Genome Institute (JGI-PGF)"/>
            <person name="Walter F."/>
            <person name="Albersmeier A."/>
            <person name="Kalinowski J."/>
            <person name="Ruckert C."/>
        </authorList>
    </citation>
    <scope>NUCLEOTIDE SEQUENCE</scope>
    <source>
        <strain evidence="2">CGMCC 1.15519</strain>
    </source>
</reference>
<dbReference type="AlphaFoldDB" id="A0A916ZKS0"/>
<comment type="caution">
    <text evidence="2">The sequence shown here is derived from an EMBL/GenBank/DDBJ whole genome shotgun (WGS) entry which is preliminary data.</text>
</comment>
<dbReference type="InterPro" id="IPR005097">
    <property type="entry name" value="Sacchrp_dh_NADP-bd"/>
</dbReference>
<sequence>MTGRVLLYGATGFSGGLIAERMVDLELILAGRNAPALAALGARLQLDWRAFELGDAAAIDAGLAGIGLLVNAAGPFIHTAPAMLAACLRCGVDYLDITGEWPVFERAMGLSDEAAAAGIMLMPGVGVCIVATDCLAAMAVQRNPGTTALRLAASRHNRLVRGSVRTIGGMNAATIRSLRGGAIAYTPAGHDTRHFDFGNGPAPAVAVTWPEIVTGQFSTGIANIETYAEGGTPTRLAVRMAGALAPLGETAAGRSWSRAFADLWPATGNEGPDATDAEALDDNGFVLVAEAIDRWRRVATLRLRIGDGHVVTAITTDAIVRRVLSGDRKPGFWTPSKLYGSDFILELGCAEVLQERS</sequence>
<reference evidence="2" key="2">
    <citation type="submission" date="2020-09" db="EMBL/GenBank/DDBJ databases">
        <authorList>
            <person name="Sun Q."/>
            <person name="Zhou Y."/>
        </authorList>
    </citation>
    <scope>NUCLEOTIDE SEQUENCE</scope>
    <source>
        <strain evidence="2">CGMCC 1.15519</strain>
    </source>
</reference>
<keyword evidence="3" id="KW-1185">Reference proteome</keyword>
<evidence type="ECO:0000259" key="1">
    <source>
        <dbReference type="Pfam" id="PF03435"/>
    </source>
</evidence>
<evidence type="ECO:0000313" key="3">
    <source>
        <dbReference type="Proteomes" id="UP000635071"/>
    </source>
</evidence>
<dbReference type="SUPFAM" id="SSF51735">
    <property type="entry name" value="NAD(P)-binding Rossmann-fold domains"/>
    <property type="match status" value="1"/>
</dbReference>
<name>A0A916ZKS0_9SPHN</name>
<dbReference type="PANTHER" id="PTHR43781:SF1">
    <property type="entry name" value="SACCHAROPINE DEHYDROGENASE"/>
    <property type="match status" value="1"/>
</dbReference>
<dbReference type="RefSeq" id="WP_188761496.1">
    <property type="nucleotide sequence ID" value="NZ_BMJM01000002.1"/>
</dbReference>
<proteinExistence type="predicted"/>
<evidence type="ECO:0000313" key="2">
    <source>
        <dbReference type="EMBL" id="GGE02656.1"/>
    </source>
</evidence>